<organism evidence="1 2">
    <name type="scientific">Desulfurella amilsii</name>
    <dbReference type="NCBI Taxonomy" id="1562698"/>
    <lineage>
        <taxon>Bacteria</taxon>
        <taxon>Pseudomonadati</taxon>
        <taxon>Campylobacterota</taxon>
        <taxon>Desulfurellia</taxon>
        <taxon>Desulfurellales</taxon>
        <taxon>Desulfurellaceae</taxon>
        <taxon>Desulfurella</taxon>
    </lineage>
</organism>
<accession>A0A1X4XUS9</accession>
<dbReference type="EMBL" id="MDSU01000018">
    <property type="protein sequence ID" value="OSS41289.1"/>
    <property type="molecule type" value="Genomic_DNA"/>
</dbReference>
<keyword evidence="2" id="KW-1185">Reference proteome</keyword>
<dbReference type="Proteomes" id="UP000194141">
    <property type="component" value="Unassembled WGS sequence"/>
</dbReference>
<evidence type="ECO:0000313" key="2">
    <source>
        <dbReference type="Proteomes" id="UP000194141"/>
    </source>
</evidence>
<reference evidence="1 2" key="1">
    <citation type="journal article" date="2017" name="Front. Microbiol.">
        <title>Genome Sequence of Desulfurella amilsii Strain TR1 and Comparative Genomics of Desulfurellaceae Family.</title>
        <authorList>
            <person name="Florentino A.P."/>
            <person name="Stams A.J."/>
            <person name="Sanchez-Andrea I."/>
        </authorList>
    </citation>
    <scope>NUCLEOTIDE SEQUENCE [LARGE SCALE GENOMIC DNA]</scope>
    <source>
        <strain evidence="1 2">TR1</strain>
    </source>
</reference>
<proteinExistence type="predicted"/>
<comment type="caution">
    <text evidence="1">The sequence shown here is derived from an EMBL/GenBank/DDBJ whole genome shotgun (WGS) entry which is preliminary data.</text>
</comment>
<dbReference type="STRING" id="1562698.DESAMIL20_842"/>
<gene>
    <name evidence="1" type="ORF">DESAMIL20_842</name>
</gene>
<name>A0A1X4XUS9_9BACT</name>
<protein>
    <submittedName>
        <fullName evidence="1">Uncharacterized protein</fullName>
    </submittedName>
</protein>
<evidence type="ECO:0000313" key="1">
    <source>
        <dbReference type="EMBL" id="OSS41289.1"/>
    </source>
</evidence>
<dbReference type="AlphaFoldDB" id="A0A1X4XUS9"/>
<sequence length="37" mass="4161">MKCAKKATEILDYGYQKAIEYLKDSEGNQPKKAKVGL</sequence>